<keyword evidence="2" id="KW-1185">Reference proteome</keyword>
<dbReference type="SUPFAM" id="SSF158745">
    <property type="entry name" value="LanC-like"/>
    <property type="match status" value="1"/>
</dbReference>
<reference evidence="1 2" key="1">
    <citation type="submission" date="2023-02" db="EMBL/GenBank/DDBJ databases">
        <title>The predominant lactic acid bacteria and yeasts involved in the spontaneous fermentation of millet during the production of the traditional porridge Hausa koko in Ghana.</title>
        <authorList>
            <person name="Atter A."/>
            <person name="Diaz M."/>
        </authorList>
    </citation>
    <scope>NUCLEOTIDE SEQUENCE [LARGE SCALE GENOMIC DNA]</scope>
    <source>
        <strain evidence="1 2">FI11640</strain>
    </source>
</reference>
<dbReference type="PRINTS" id="PR01950">
    <property type="entry name" value="LANCSUPER"/>
</dbReference>
<dbReference type="RefSeq" id="WP_331244621.1">
    <property type="nucleotide sequence ID" value="NZ_JAQSGJ010000083.1"/>
</dbReference>
<dbReference type="Pfam" id="PF05147">
    <property type="entry name" value="LANC_like"/>
    <property type="match status" value="1"/>
</dbReference>
<dbReference type="Proteomes" id="UP001330016">
    <property type="component" value="Unassembled WGS sequence"/>
</dbReference>
<dbReference type="PRINTS" id="PR01955">
    <property type="entry name" value="LANCFRANKIA"/>
</dbReference>
<gene>
    <name evidence="1" type="ORF">PS435_15230</name>
</gene>
<comment type="caution">
    <text evidence="1">The sequence shown here is derived from an EMBL/GenBank/DDBJ whole genome shotgun (WGS) entry which is preliminary data.</text>
</comment>
<name>A0ABU7T3S7_9LACO</name>
<evidence type="ECO:0000313" key="1">
    <source>
        <dbReference type="EMBL" id="MEE6717192.1"/>
    </source>
</evidence>
<evidence type="ECO:0000313" key="2">
    <source>
        <dbReference type="Proteomes" id="UP001330016"/>
    </source>
</evidence>
<sequence>MKDNTLQAVINSIQTLSNKSVENCDADISVTDGVGAWLLELAITRQFSKGSDGMNASHYVDQLIRSLTGIISTWNSKPIINYSGLLGPVSLLAALAVSLSYFPELEEEPETIQLRSALLKRSHKIIQLCSDEFPITFMRSRDYDLMFGTAGLILSTLIYRTVAGVTAFLPYCVQAADIICSYPVTALFSAKDINERAVLQRYSDAVGGHFAGTGMAHGILGLANSLLLLSTELEDQNKVKLKIRLWCKEAWKLCQKSIVHTNGKLDFFPLANVTQDNSFHDGSQRNTSWCYGLGGYIVFLHNLWKECPDDTDVVNEWERICGEVKMLISRSSFDELCNENLSICHGIFGFAYITWALGICNLFRQFELRKFILLPAFDKYPISFLTGKIGITSVLAAFENDSAIPGAVFLGIW</sequence>
<accession>A0ABU7T3S7</accession>
<protein>
    <recommendedName>
        <fullName evidence="3">Lanthionine synthetase C-like protein</fullName>
    </recommendedName>
</protein>
<dbReference type="EMBL" id="JAQSGK010000083">
    <property type="protein sequence ID" value="MEE6717192.1"/>
    <property type="molecule type" value="Genomic_DNA"/>
</dbReference>
<dbReference type="SMART" id="SM01260">
    <property type="entry name" value="LANC_like"/>
    <property type="match status" value="1"/>
</dbReference>
<dbReference type="InterPro" id="IPR007822">
    <property type="entry name" value="LANC-like"/>
</dbReference>
<evidence type="ECO:0008006" key="3">
    <source>
        <dbReference type="Google" id="ProtNLM"/>
    </source>
</evidence>
<organism evidence="1 2">
    <name type="scientific">Schleiferilactobacillus harbinensis</name>
    <dbReference type="NCBI Taxonomy" id="304207"/>
    <lineage>
        <taxon>Bacteria</taxon>
        <taxon>Bacillati</taxon>
        <taxon>Bacillota</taxon>
        <taxon>Bacilli</taxon>
        <taxon>Lactobacillales</taxon>
        <taxon>Lactobacillaceae</taxon>
        <taxon>Schleiferilactobacillus</taxon>
    </lineage>
</organism>
<dbReference type="Gene3D" id="1.50.10.20">
    <property type="match status" value="1"/>
</dbReference>
<proteinExistence type="predicted"/>